<keyword evidence="8" id="KW-0868">Chloride</keyword>
<dbReference type="Gene3D" id="3.10.580.10">
    <property type="entry name" value="CBS-domain"/>
    <property type="match status" value="1"/>
</dbReference>
<feature type="transmembrane region" description="Helical" evidence="11">
    <location>
        <begin position="437"/>
        <end position="458"/>
    </location>
</feature>
<dbReference type="Gene3D" id="1.10.3080.10">
    <property type="entry name" value="Clc chloride channel"/>
    <property type="match status" value="1"/>
</dbReference>
<keyword evidence="3 11" id="KW-0812">Transmembrane</keyword>
<feature type="transmembrane region" description="Helical" evidence="11">
    <location>
        <begin position="57"/>
        <end position="77"/>
    </location>
</feature>
<dbReference type="Pfam" id="PF00654">
    <property type="entry name" value="Voltage_CLC"/>
    <property type="match status" value="1"/>
</dbReference>
<dbReference type="CDD" id="cd00400">
    <property type="entry name" value="Voltage_gated_ClC"/>
    <property type="match status" value="1"/>
</dbReference>
<feature type="transmembrane region" description="Helical" evidence="11">
    <location>
        <begin position="237"/>
        <end position="262"/>
    </location>
</feature>
<comment type="caution">
    <text evidence="13">The sequence shown here is derived from an EMBL/GenBank/DDBJ whole genome shotgun (WGS) entry which is preliminary data.</text>
</comment>
<keyword evidence="4 11" id="KW-1133">Transmembrane helix</keyword>
<keyword evidence="5" id="KW-0406">Ion transport</keyword>
<dbReference type="RefSeq" id="WP_379729757.1">
    <property type="nucleotide sequence ID" value="NZ_JBHRYJ010000007.1"/>
</dbReference>
<protein>
    <submittedName>
        <fullName evidence="13">Chloride channel protein</fullName>
    </submittedName>
</protein>
<keyword evidence="9" id="KW-0407">Ion channel</keyword>
<dbReference type="SUPFAM" id="SSF54631">
    <property type="entry name" value="CBS-domain pair"/>
    <property type="match status" value="1"/>
</dbReference>
<feature type="transmembrane region" description="Helical" evidence="11">
    <location>
        <begin position="197"/>
        <end position="225"/>
    </location>
</feature>
<reference evidence="14" key="1">
    <citation type="journal article" date="2019" name="Int. J. Syst. Evol. Microbiol.">
        <title>The Global Catalogue of Microorganisms (GCM) 10K type strain sequencing project: providing services to taxonomists for standard genome sequencing and annotation.</title>
        <authorList>
            <consortium name="The Broad Institute Genomics Platform"/>
            <consortium name="The Broad Institute Genome Sequencing Center for Infectious Disease"/>
            <person name="Wu L."/>
            <person name="Ma J."/>
        </authorList>
    </citation>
    <scope>NUCLEOTIDE SEQUENCE [LARGE SCALE GENOMIC DNA]</scope>
    <source>
        <strain evidence="14">KCTC 42182</strain>
    </source>
</reference>
<evidence type="ECO:0000256" key="2">
    <source>
        <dbReference type="ARBA" id="ARBA00022448"/>
    </source>
</evidence>
<dbReference type="PANTHER" id="PTHR43427">
    <property type="entry name" value="CHLORIDE CHANNEL PROTEIN CLC-E"/>
    <property type="match status" value="1"/>
</dbReference>
<evidence type="ECO:0000256" key="4">
    <source>
        <dbReference type="ARBA" id="ARBA00022989"/>
    </source>
</evidence>
<keyword evidence="10" id="KW-0129">CBS domain</keyword>
<sequence>MGETALPPDAPAVADTPADLPSKASLRVRLRARRAAAAIWIEARVRYLRRLIREEELVLLPLALVLGSVVGSTVAALRQVVSLVQHGAFGFSIERGWVQIAAHDPWRLLAVPIAGGLLVGLVTYAQKRLLKHEIVDAIEANALHGGRMSFRDSLLIVGKTLLSLGAGASVGIEAAITQIGSSLFSSTGRKLQLTRHWLRIMVASGAAAAIGAAFNAPLAGIFYALELVLGSYAITALAPVSIAAIAGTLVAQSVFGNSAIFYLSIQPQIGSAEYLIFGAIGIGAAMVGVTAMRAATVIDAGFRRLRTPDWLRPAVGGLLLGLLAMEFPYVLGSGHGGIEQVLHQNLPLVVLFTLMAAKCLASAISIGSGFTGGLFSASLFLGSLYGAAIGGTLSLVAPALAPNAIVYAVVGMGAVAASIIGAPLAMILLAFETTQEYSVTIAVAIGVVVASLVTRRWFGYSFATWRFHLKGLDLRGAHDVGRLYELKVREIVDADILRVPVTLDVETLASLFLFGRKTIAFAVEEDGSFAGVVDVNDTNAAILEGAEGKHVADLMRPQPFTVRPTDRISILPDLFDRTDVDAIAVVAGGDRPRLLIGCVHEADVHKRYYAEAERMRREDVGYRD</sequence>
<evidence type="ECO:0000313" key="14">
    <source>
        <dbReference type="Proteomes" id="UP001595711"/>
    </source>
</evidence>
<evidence type="ECO:0000256" key="1">
    <source>
        <dbReference type="ARBA" id="ARBA00004141"/>
    </source>
</evidence>
<keyword evidence="7" id="KW-0869">Chloride channel</keyword>
<feature type="transmembrane region" description="Helical" evidence="11">
    <location>
        <begin position="404"/>
        <end position="431"/>
    </location>
</feature>
<organism evidence="13 14">
    <name type="scientific">Ferrovibrio xuzhouensis</name>
    <dbReference type="NCBI Taxonomy" id="1576914"/>
    <lineage>
        <taxon>Bacteria</taxon>
        <taxon>Pseudomonadati</taxon>
        <taxon>Pseudomonadota</taxon>
        <taxon>Alphaproteobacteria</taxon>
        <taxon>Rhodospirillales</taxon>
        <taxon>Rhodospirillaceae</taxon>
        <taxon>Ferrovibrio</taxon>
    </lineage>
</organism>
<evidence type="ECO:0000256" key="6">
    <source>
        <dbReference type="ARBA" id="ARBA00023136"/>
    </source>
</evidence>
<dbReference type="PROSITE" id="PS51371">
    <property type="entry name" value="CBS"/>
    <property type="match status" value="1"/>
</dbReference>
<feature type="transmembrane region" description="Helical" evidence="11">
    <location>
        <begin position="106"/>
        <end position="125"/>
    </location>
</feature>
<evidence type="ECO:0000256" key="7">
    <source>
        <dbReference type="ARBA" id="ARBA00023173"/>
    </source>
</evidence>
<proteinExistence type="predicted"/>
<dbReference type="PRINTS" id="PR00762">
    <property type="entry name" value="CLCHANNEL"/>
</dbReference>
<feature type="transmembrane region" description="Helical" evidence="11">
    <location>
        <begin position="374"/>
        <end position="397"/>
    </location>
</feature>
<evidence type="ECO:0000313" key="13">
    <source>
        <dbReference type="EMBL" id="MFC3678155.1"/>
    </source>
</evidence>
<feature type="transmembrane region" description="Helical" evidence="11">
    <location>
        <begin position="314"/>
        <end position="334"/>
    </location>
</feature>
<dbReference type="InterPro" id="IPR014743">
    <property type="entry name" value="Cl-channel_core"/>
</dbReference>
<dbReference type="InterPro" id="IPR001807">
    <property type="entry name" value="ClC"/>
</dbReference>
<feature type="transmembrane region" description="Helical" evidence="11">
    <location>
        <begin position="346"/>
        <end position="368"/>
    </location>
</feature>
<evidence type="ECO:0000256" key="11">
    <source>
        <dbReference type="SAM" id="Phobius"/>
    </source>
</evidence>
<evidence type="ECO:0000256" key="5">
    <source>
        <dbReference type="ARBA" id="ARBA00023065"/>
    </source>
</evidence>
<evidence type="ECO:0000256" key="10">
    <source>
        <dbReference type="PROSITE-ProRule" id="PRU00703"/>
    </source>
</evidence>
<keyword evidence="6 11" id="KW-0472">Membrane</keyword>
<dbReference type="InterPro" id="IPR050368">
    <property type="entry name" value="ClC-type_chloride_channel"/>
</dbReference>
<dbReference type="InterPro" id="IPR046342">
    <property type="entry name" value="CBS_dom_sf"/>
</dbReference>
<name>A0ABV7VKW3_9PROT</name>
<dbReference type="InterPro" id="IPR000644">
    <property type="entry name" value="CBS_dom"/>
</dbReference>
<feature type="transmembrane region" description="Helical" evidence="11">
    <location>
        <begin position="274"/>
        <end position="294"/>
    </location>
</feature>
<evidence type="ECO:0000259" key="12">
    <source>
        <dbReference type="PROSITE" id="PS51371"/>
    </source>
</evidence>
<feature type="domain" description="CBS" evidence="12">
    <location>
        <begin position="555"/>
        <end position="614"/>
    </location>
</feature>
<keyword evidence="14" id="KW-1185">Reference proteome</keyword>
<comment type="subcellular location">
    <subcellularLocation>
        <location evidence="1">Membrane</location>
        <topology evidence="1">Multi-pass membrane protein</topology>
    </subcellularLocation>
</comment>
<dbReference type="EMBL" id="JBHRYJ010000007">
    <property type="protein sequence ID" value="MFC3678155.1"/>
    <property type="molecule type" value="Genomic_DNA"/>
</dbReference>
<dbReference type="SUPFAM" id="SSF81340">
    <property type="entry name" value="Clc chloride channel"/>
    <property type="match status" value="1"/>
</dbReference>
<gene>
    <name evidence="13" type="ORF">ACFOOQ_21575</name>
</gene>
<evidence type="ECO:0000256" key="9">
    <source>
        <dbReference type="ARBA" id="ARBA00023303"/>
    </source>
</evidence>
<dbReference type="Proteomes" id="UP001595711">
    <property type="component" value="Unassembled WGS sequence"/>
</dbReference>
<evidence type="ECO:0000256" key="8">
    <source>
        <dbReference type="ARBA" id="ARBA00023214"/>
    </source>
</evidence>
<keyword evidence="2" id="KW-0813">Transport</keyword>
<evidence type="ECO:0000256" key="3">
    <source>
        <dbReference type="ARBA" id="ARBA00022692"/>
    </source>
</evidence>
<accession>A0ABV7VKW3</accession>
<dbReference type="PANTHER" id="PTHR43427:SF6">
    <property type="entry name" value="CHLORIDE CHANNEL PROTEIN CLC-E"/>
    <property type="match status" value="1"/>
</dbReference>
<dbReference type="Pfam" id="PF00571">
    <property type="entry name" value="CBS"/>
    <property type="match status" value="1"/>
</dbReference>